<dbReference type="EMBL" id="MNPL01015677">
    <property type="protein sequence ID" value="OQR70959.1"/>
    <property type="molecule type" value="Genomic_DNA"/>
</dbReference>
<comment type="caution">
    <text evidence="1">The sequence shown here is derived from an EMBL/GenBank/DDBJ whole genome shotgun (WGS) entry which is preliminary data.</text>
</comment>
<proteinExistence type="predicted"/>
<dbReference type="OrthoDB" id="6419576at2759"/>
<protein>
    <submittedName>
        <fullName evidence="1">Uncharacterized protein</fullName>
    </submittedName>
</protein>
<keyword evidence="2" id="KW-1185">Reference proteome</keyword>
<gene>
    <name evidence="1" type="ORF">BIW11_04063</name>
</gene>
<dbReference type="Proteomes" id="UP000192247">
    <property type="component" value="Unassembled WGS sequence"/>
</dbReference>
<name>A0A1V9XBQ2_9ACAR</name>
<sequence>MTPAGPELTQLKVVDLHSITVDELSGLAPLNWALRYLLEVVIRRNKARLINILEDHSRAYVVGALKMTPGAAKAVDEIDREMLKARTEQELIDSSEFS</sequence>
<organism evidence="1 2">
    <name type="scientific">Tropilaelaps mercedesae</name>
    <dbReference type="NCBI Taxonomy" id="418985"/>
    <lineage>
        <taxon>Eukaryota</taxon>
        <taxon>Metazoa</taxon>
        <taxon>Ecdysozoa</taxon>
        <taxon>Arthropoda</taxon>
        <taxon>Chelicerata</taxon>
        <taxon>Arachnida</taxon>
        <taxon>Acari</taxon>
        <taxon>Parasitiformes</taxon>
        <taxon>Mesostigmata</taxon>
        <taxon>Gamasina</taxon>
        <taxon>Dermanyssoidea</taxon>
        <taxon>Laelapidae</taxon>
        <taxon>Tropilaelaps</taxon>
    </lineage>
</organism>
<accession>A0A1V9XBQ2</accession>
<evidence type="ECO:0000313" key="1">
    <source>
        <dbReference type="EMBL" id="OQR70959.1"/>
    </source>
</evidence>
<evidence type="ECO:0000313" key="2">
    <source>
        <dbReference type="Proteomes" id="UP000192247"/>
    </source>
</evidence>
<dbReference type="AlphaFoldDB" id="A0A1V9XBQ2"/>
<dbReference type="InParanoid" id="A0A1V9XBQ2"/>
<reference evidence="1 2" key="1">
    <citation type="journal article" date="2017" name="Gigascience">
        <title>Draft genome of the honey bee ectoparasitic mite, Tropilaelaps mercedesae, is shaped by the parasitic life history.</title>
        <authorList>
            <person name="Dong X."/>
            <person name="Armstrong S.D."/>
            <person name="Xia D."/>
            <person name="Makepeace B.L."/>
            <person name="Darby A.C."/>
            <person name="Kadowaki T."/>
        </authorList>
    </citation>
    <scope>NUCLEOTIDE SEQUENCE [LARGE SCALE GENOMIC DNA]</scope>
    <source>
        <strain evidence="1">Wuxi-XJTLU</strain>
    </source>
</reference>